<dbReference type="AlphaFoldDB" id="A0AAN4ZDU5"/>
<dbReference type="GO" id="GO:0003824">
    <property type="term" value="F:catalytic activity"/>
    <property type="evidence" value="ECO:0007669"/>
    <property type="project" value="InterPro"/>
</dbReference>
<keyword evidence="3" id="KW-1185">Reference proteome</keyword>
<accession>A0AAN4ZDU5</accession>
<dbReference type="Proteomes" id="UP001328107">
    <property type="component" value="Unassembled WGS sequence"/>
</dbReference>
<feature type="non-terminal residue" evidence="2">
    <location>
        <position position="1"/>
    </location>
</feature>
<proteinExistence type="predicted"/>
<gene>
    <name evidence="2" type="ORF">PMAYCL1PPCAC_07496</name>
</gene>
<evidence type="ECO:0000259" key="1">
    <source>
        <dbReference type="Pfam" id="PF14529"/>
    </source>
</evidence>
<dbReference type="GO" id="GO:0061343">
    <property type="term" value="P:cell adhesion involved in heart morphogenesis"/>
    <property type="evidence" value="ECO:0007669"/>
    <property type="project" value="TreeGrafter"/>
</dbReference>
<sequence length="546" mass="62690">ESHELLAVDVDINGDLIRIVCVYRNPKASTTQTVNLVKSILDLCSCSQPTIVTGDFNLPDIDWPIFPAPQPKTSQSFIDLCNSTKLAQFVQEPTRKENILDLLLCNHPGLISQTEVGPPFEMSDHSTVEFKFTMSHSTPAFALRRDYRNADYDLINSQLANIDWTSAFSKIANVDLMYDLFIRVIQKSIDTHVPWSKVSLSHGKLPPYIERLLGKRFQAWQKSINSNDPNDERDFEILNKKFRKELQRYHKTIEKKIIESDDKNKFFRFMKRCANKSKGVEGLKRVDGTLVMDGLGKANLLAETFVSVFTTDDGKLPNTGALPQLGTYEEPQFLRHEICALIEKWKRSSCRTPENIDLTFIKRIAVPISEALEIIFRNSYQSGTVPAHWRHSIVTPVKKSPPFSNPLNYRPISITSFFCRVFERILCKSIITHCDSTVSTKGKTACHTILRALGTKNIEVLLKTYSMYIRPILESASSVFNPYQNKDKKELEKVQNYFTRRLFMRCFNHTWENMPTALDRNKKLGIESLEKRRIAIDIRVATNLIR</sequence>
<dbReference type="PANTHER" id="PTHR33395:SF21">
    <property type="entry name" value="PERICARDIN"/>
    <property type="match status" value="1"/>
</dbReference>
<reference evidence="3" key="1">
    <citation type="submission" date="2022-10" db="EMBL/GenBank/DDBJ databases">
        <title>Genome assembly of Pristionchus species.</title>
        <authorList>
            <person name="Yoshida K."/>
            <person name="Sommer R.J."/>
        </authorList>
    </citation>
    <scope>NUCLEOTIDE SEQUENCE [LARGE SCALE GENOMIC DNA]</scope>
    <source>
        <strain evidence="3">RS5460</strain>
    </source>
</reference>
<dbReference type="InterPro" id="IPR005135">
    <property type="entry name" value="Endo/exonuclease/phosphatase"/>
</dbReference>
<dbReference type="GO" id="GO:0007508">
    <property type="term" value="P:larval heart development"/>
    <property type="evidence" value="ECO:0007669"/>
    <property type="project" value="TreeGrafter"/>
</dbReference>
<dbReference type="SUPFAM" id="SSF56219">
    <property type="entry name" value="DNase I-like"/>
    <property type="match status" value="1"/>
</dbReference>
<evidence type="ECO:0000313" key="2">
    <source>
        <dbReference type="EMBL" id="GMR37301.1"/>
    </source>
</evidence>
<dbReference type="InterPro" id="IPR036691">
    <property type="entry name" value="Endo/exonu/phosph_ase_sf"/>
</dbReference>
<dbReference type="GO" id="GO:0031012">
    <property type="term" value="C:extracellular matrix"/>
    <property type="evidence" value="ECO:0007669"/>
    <property type="project" value="TreeGrafter"/>
</dbReference>
<dbReference type="Gene3D" id="3.60.10.10">
    <property type="entry name" value="Endonuclease/exonuclease/phosphatase"/>
    <property type="match status" value="1"/>
</dbReference>
<dbReference type="Pfam" id="PF14529">
    <property type="entry name" value="Exo_endo_phos_2"/>
    <property type="match status" value="1"/>
</dbReference>
<dbReference type="EMBL" id="BTRK01000002">
    <property type="protein sequence ID" value="GMR37301.1"/>
    <property type="molecule type" value="Genomic_DNA"/>
</dbReference>
<comment type="caution">
    <text evidence="2">The sequence shown here is derived from an EMBL/GenBank/DDBJ whole genome shotgun (WGS) entry which is preliminary data.</text>
</comment>
<evidence type="ECO:0000313" key="3">
    <source>
        <dbReference type="Proteomes" id="UP001328107"/>
    </source>
</evidence>
<dbReference type="PANTHER" id="PTHR33395">
    <property type="entry name" value="TRANSCRIPTASE, PUTATIVE-RELATED-RELATED"/>
    <property type="match status" value="1"/>
</dbReference>
<feature type="non-terminal residue" evidence="2">
    <location>
        <position position="546"/>
    </location>
</feature>
<feature type="domain" description="Endonuclease/exonuclease/phosphatase" evidence="1">
    <location>
        <begin position="17"/>
        <end position="128"/>
    </location>
</feature>
<protein>
    <recommendedName>
        <fullName evidence="1">Endonuclease/exonuclease/phosphatase domain-containing protein</fullName>
    </recommendedName>
</protein>
<name>A0AAN4ZDU5_9BILA</name>
<organism evidence="2 3">
    <name type="scientific">Pristionchus mayeri</name>
    <dbReference type="NCBI Taxonomy" id="1317129"/>
    <lineage>
        <taxon>Eukaryota</taxon>
        <taxon>Metazoa</taxon>
        <taxon>Ecdysozoa</taxon>
        <taxon>Nematoda</taxon>
        <taxon>Chromadorea</taxon>
        <taxon>Rhabditida</taxon>
        <taxon>Rhabditina</taxon>
        <taxon>Diplogasteromorpha</taxon>
        <taxon>Diplogasteroidea</taxon>
        <taxon>Neodiplogasteridae</taxon>
        <taxon>Pristionchus</taxon>
    </lineage>
</organism>